<evidence type="ECO:0000313" key="2">
    <source>
        <dbReference type="EMBL" id="SCZ42078.1"/>
    </source>
</evidence>
<dbReference type="PROSITE" id="PS51257">
    <property type="entry name" value="PROKAR_LIPOPROTEIN"/>
    <property type="match status" value="1"/>
</dbReference>
<proteinExistence type="predicted"/>
<evidence type="ECO:0000256" key="1">
    <source>
        <dbReference type="SAM" id="Phobius"/>
    </source>
</evidence>
<keyword evidence="3" id="KW-1185">Reference proteome</keyword>
<keyword evidence="1" id="KW-1133">Transmembrane helix</keyword>
<reference evidence="2 3" key="1">
    <citation type="submission" date="2016-10" db="EMBL/GenBank/DDBJ databases">
        <authorList>
            <person name="de Groot N.N."/>
        </authorList>
    </citation>
    <scope>NUCLEOTIDE SEQUENCE [LARGE SCALE GENOMIC DNA]</scope>
    <source>
        <strain evidence="2 3">DSM 2698</strain>
    </source>
</reference>
<dbReference type="Proteomes" id="UP000199347">
    <property type="component" value="Unassembled WGS sequence"/>
</dbReference>
<feature type="transmembrane region" description="Helical" evidence="1">
    <location>
        <begin position="12"/>
        <end position="34"/>
    </location>
</feature>
<dbReference type="EMBL" id="FMVW01000007">
    <property type="protein sequence ID" value="SCZ42078.1"/>
    <property type="molecule type" value="Genomic_DNA"/>
</dbReference>
<keyword evidence="1" id="KW-0472">Membrane</keyword>
<sequence>MPLQIKGVEDMLAYRGLFLVCAAVGCWFALYWVVGCAASAESGVCRAPDSRRIAVPFEFARTFFSPFYPGYALNVGVLMPHIAAHRIALRHSEAEGFIDTNAGMSGVLPRRSG</sequence>
<keyword evidence="1" id="KW-0812">Transmembrane</keyword>
<accession>A0A1G5NYT8</accession>
<gene>
    <name evidence="2" type="ORF">SAMN03080610_02859</name>
</gene>
<dbReference type="STRING" id="1120955.SAMN03080610_02859"/>
<dbReference type="AlphaFoldDB" id="A0A1G5NYT8"/>
<organism evidence="2 3">
    <name type="scientific">Afifella marina DSM 2698</name>
    <dbReference type="NCBI Taxonomy" id="1120955"/>
    <lineage>
        <taxon>Bacteria</taxon>
        <taxon>Pseudomonadati</taxon>
        <taxon>Pseudomonadota</taxon>
        <taxon>Alphaproteobacteria</taxon>
        <taxon>Hyphomicrobiales</taxon>
        <taxon>Afifellaceae</taxon>
        <taxon>Afifella</taxon>
    </lineage>
</organism>
<evidence type="ECO:0000313" key="3">
    <source>
        <dbReference type="Proteomes" id="UP000199347"/>
    </source>
</evidence>
<protein>
    <submittedName>
        <fullName evidence="2">Uncharacterized protein</fullName>
    </submittedName>
</protein>
<name>A0A1G5NYT8_AFIMA</name>